<accession>A0A9D1M260</accession>
<organism evidence="1 2">
    <name type="scientific">Candidatus Merdicola faecigallinarum</name>
    <dbReference type="NCBI Taxonomy" id="2840862"/>
    <lineage>
        <taxon>Bacteria</taxon>
        <taxon>Bacillati</taxon>
        <taxon>Bacillota</taxon>
        <taxon>Clostridia</taxon>
        <taxon>Candidatus Merdicola</taxon>
    </lineage>
</organism>
<dbReference type="EMBL" id="DVNH01000050">
    <property type="protein sequence ID" value="HIU52291.1"/>
    <property type="molecule type" value="Genomic_DNA"/>
</dbReference>
<dbReference type="Pfam" id="PF13419">
    <property type="entry name" value="HAD_2"/>
    <property type="match status" value="1"/>
</dbReference>
<dbReference type="SUPFAM" id="SSF56784">
    <property type="entry name" value="HAD-like"/>
    <property type="match status" value="1"/>
</dbReference>
<dbReference type="GO" id="GO:0008967">
    <property type="term" value="F:phosphoglycolate phosphatase activity"/>
    <property type="evidence" value="ECO:0007669"/>
    <property type="project" value="TreeGrafter"/>
</dbReference>
<keyword evidence="1" id="KW-0378">Hydrolase</keyword>
<dbReference type="PANTHER" id="PTHR43434:SF1">
    <property type="entry name" value="PHOSPHOGLYCOLATE PHOSPHATASE"/>
    <property type="match status" value="1"/>
</dbReference>
<dbReference type="NCBIfam" id="TIGR01549">
    <property type="entry name" value="HAD-SF-IA-v1"/>
    <property type="match status" value="1"/>
</dbReference>
<dbReference type="InterPro" id="IPR023214">
    <property type="entry name" value="HAD_sf"/>
</dbReference>
<name>A0A9D1M260_9FIRM</name>
<evidence type="ECO:0000313" key="2">
    <source>
        <dbReference type="Proteomes" id="UP000824093"/>
    </source>
</evidence>
<dbReference type="InterPro" id="IPR050155">
    <property type="entry name" value="HAD-like_hydrolase_sf"/>
</dbReference>
<sequence length="211" mass="24251">MKKEGILFDLDGTLWEVIDSTFKSANEIVKKYKLQEISKETICSVFGLNKVESAQLYFPYLELDKSLKLLDEIAFLNIKNLKEYGGNVYPNLEKTLIDLQRNYEMFIVSNTAESEYIEAFLISSNLNKYFKDYIAASELKISKADAIKKIINDYQLTKAIYVGDTKKDMEASDLAGIPFIQAKYGFGKDLNTKYYINEIKELPNIVEKLSH</sequence>
<protein>
    <submittedName>
        <fullName evidence="1">HAD-IA family hydrolase</fullName>
    </submittedName>
</protein>
<dbReference type="SFLD" id="SFLDG01129">
    <property type="entry name" value="C1.5:_HAD__Beta-PGM__Phosphata"/>
    <property type="match status" value="1"/>
</dbReference>
<dbReference type="InterPro" id="IPR041492">
    <property type="entry name" value="HAD_2"/>
</dbReference>
<reference evidence="1" key="2">
    <citation type="journal article" date="2021" name="PeerJ">
        <title>Extensive microbial diversity within the chicken gut microbiome revealed by metagenomics and culture.</title>
        <authorList>
            <person name="Gilroy R."/>
            <person name="Ravi A."/>
            <person name="Getino M."/>
            <person name="Pursley I."/>
            <person name="Horton D.L."/>
            <person name="Alikhan N.F."/>
            <person name="Baker D."/>
            <person name="Gharbi K."/>
            <person name="Hall N."/>
            <person name="Watson M."/>
            <person name="Adriaenssens E.M."/>
            <person name="Foster-Nyarko E."/>
            <person name="Jarju S."/>
            <person name="Secka A."/>
            <person name="Antonio M."/>
            <person name="Oren A."/>
            <person name="Chaudhuri R.R."/>
            <person name="La Ragione R."/>
            <person name="Hildebrand F."/>
            <person name="Pallen M.J."/>
        </authorList>
    </citation>
    <scope>NUCLEOTIDE SEQUENCE</scope>
    <source>
        <strain evidence="1">CHK195-15760</strain>
    </source>
</reference>
<dbReference type="GO" id="GO:0006281">
    <property type="term" value="P:DNA repair"/>
    <property type="evidence" value="ECO:0007669"/>
    <property type="project" value="TreeGrafter"/>
</dbReference>
<evidence type="ECO:0000313" key="1">
    <source>
        <dbReference type="EMBL" id="HIU52291.1"/>
    </source>
</evidence>
<dbReference type="Gene3D" id="3.40.50.1000">
    <property type="entry name" value="HAD superfamily/HAD-like"/>
    <property type="match status" value="1"/>
</dbReference>
<gene>
    <name evidence="1" type="ORF">IAB70_06755</name>
</gene>
<dbReference type="InterPro" id="IPR006439">
    <property type="entry name" value="HAD-SF_hydro_IA"/>
</dbReference>
<dbReference type="Gene3D" id="1.10.150.240">
    <property type="entry name" value="Putative phosphatase, domain 2"/>
    <property type="match status" value="1"/>
</dbReference>
<comment type="caution">
    <text evidence="1">The sequence shown here is derived from an EMBL/GenBank/DDBJ whole genome shotgun (WGS) entry which is preliminary data.</text>
</comment>
<dbReference type="InterPro" id="IPR023198">
    <property type="entry name" value="PGP-like_dom2"/>
</dbReference>
<dbReference type="AlphaFoldDB" id="A0A9D1M260"/>
<dbReference type="InterPro" id="IPR036412">
    <property type="entry name" value="HAD-like_sf"/>
</dbReference>
<dbReference type="Proteomes" id="UP000824093">
    <property type="component" value="Unassembled WGS sequence"/>
</dbReference>
<dbReference type="SFLD" id="SFLDS00003">
    <property type="entry name" value="Haloacid_Dehalogenase"/>
    <property type="match status" value="1"/>
</dbReference>
<dbReference type="PANTHER" id="PTHR43434">
    <property type="entry name" value="PHOSPHOGLYCOLATE PHOSPHATASE"/>
    <property type="match status" value="1"/>
</dbReference>
<proteinExistence type="predicted"/>
<reference evidence="1" key="1">
    <citation type="submission" date="2020-10" db="EMBL/GenBank/DDBJ databases">
        <authorList>
            <person name="Gilroy R."/>
        </authorList>
    </citation>
    <scope>NUCLEOTIDE SEQUENCE</scope>
    <source>
        <strain evidence="1">CHK195-15760</strain>
    </source>
</reference>